<dbReference type="AlphaFoldDB" id="A0A7J8TD75"/>
<reference evidence="1 2" key="1">
    <citation type="journal article" date="2019" name="Genome Biol. Evol.">
        <title>Insights into the evolution of the New World diploid cottons (Gossypium, subgenus Houzingenia) based on genome sequencing.</title>
        <authorList>
            <person name="Grover C.E."/>
            <person name="Arick M.A. 2nd"/>
            <person name="Thrash A."/>
            <person name="Conover J.L."/>
            <person name="Sanders W.S."/>
            <person name="Peterson D.G."/>
            <person name="Frelichowski J.E."/>
            <person name="Scheffler J.A."/>
            <person name="Scheffler B.E."/>
            <person name="Wendel J.F."/>
        </authorList>
    </citation>
    <scope>NUCLEOTIDE SEQUENCE [LARGE SCALE GENOMIC DNA]</scope>
    <source>
        <strain evidence="1">27</strain>
        <tissue evidence="1">Leaf</tissue>
    </source>
</reference>
<dbReference type="Proteomes" id="UP000593561">
    <property type="component" value="Unassembled WGS sequence"/>
</dbReference>
<sequence>MQLNADHILRISLTHEDFLIWGGEPSGGSRFVAPTNYYKKFGGS</sequence>
<gene>
    <name evidence="1" type="ORF">Godav_029441</name>
</gene>
<evidence type="ECO:0000313" key="2">
    <source>
        <dbReference type="Proteomes" id="UP000593561"/>
    </source>
</evidence>
<organism evidence="1 2">
    <name type="scientific">Gossypium davidsonii</name>
    <name type="common">Davidson's cotton</name>
    <name type="synonym">Gossypium klotzschianum subsp. davidsonii</name>
    <dbReference type="NCBI Taxonomy" id="34287"/>
    <lineage>
        <taxon>Eukaryota</taxon>
        <taxon>Viridiplantae</taxon>
        <taxon>Streptophyta</taxon>
        <taxon>Embryophyta</taxon>
        <taxon>Tracheophyta</taxon>
        <taxon>Spermatophyta</taxon>
        <taxon>Magnoliopsida</taxon>
        <taxon>eudicotyledons</taxon>
        <taxon>Gunneridae</taxon>
        <taxon>Pentapetalae</taxon>
        <taxon>rosids</taxon>
        <taxon>malvids</taxon>
        <taxon>Malvales</taxon>
        <taxon>Malvaceae</taxon>
        <taxon>Malvoideae</taxon>
        <taxon>Gossypium</taxon>
    </lineage>
</organism>
<keyword evidence="2" id="KW-1185">Reference proteome</keyword>
<name>A0A7J8TD75_GOSDV</name>
<accession>A0A7J8TD75</accession>
<proteinExistence type="predicted"/>
<comment type="caution">
    <text evidence="1">The sequence shown here is derived from an EMBL/GenBank/DDBJ whole genome shotgun (WGS) entry which is preliminary data.</text>
</comment>
<dbReference type="EMBL" id="JABFAC010244508">
    <property type="protein sequence ID" value="MBA0636120.1"/>
    <property type="molecule type" value="Genomic_DNA"/>
</dbReference>
<evidence type="ECO:0000313" key="1">
    <source>
        <dbReference type="EMBL" id="MBA0636120.1"/>
    </source>
</evidence>
<protein>
    <submittedName>
        <fullName evidence="1">Uncharacterized protein</fullName>
    </submittedName>
</protein>